<dbReference type="CDD" id="cd02440">
    <property type="entry name" value="AdoMet_MTases"/>
    <property type="match status" value="1"/>
</dbReference>
<accession>A0A0F9N273</accession>
<comment type="caution">
    <text evidence="3">The sequence shown here is derived from an EMBL/GenBank/DDBJ whole genome shotgun (WGS) entry which is preliminary data.</text>
</comment>
<sequence length="189" mass="22101">MSLEKYKQVINEDFTKDVDFMSNTISKLNLDNKSMILDIGTGIGAMSILLALKGFTVLTGEPEVNPEKDEVGHHSHEEHQEYHGEGRHEHINGVWNDWRESAKEVGVYNKIKYQHFDAENLPFSKKTFDGIFMYDSLQHIMNRKRAIEECLRVMKPNGIICVIEWNQKSIDEDYDKYGYNIDYIDPRQR</sequence>
<feature type="domain" description="Methyltransferase type 11" evidence="2">
    <location>
        <begin position="100"/>
        <end position="161"/>
    </location>
</feature>
<dbReference type="AlphaFoldDB" id="A0A0F9N273"/>
<dbReference type="EMBL" id="LAZR01004071">
    <property type="protein sequence ID" value="KKN12069.1"/>
    <property type="molecule type" value="Genomic_DNA"/>
</dbReference>
<protein>
    <recommendedName>
        <fullName evidence="2">Methyltransferase type 11 domain-containing protein</fullName>
    </recommendedName>
</protein>
<dbReference type="Pfam" id="PF08241">
    <property type="entry name" value="Methyltransf_11"/>
    <property type="match status" value="1"/>
</dbReference>
<feature type="non-terminal residue" evidence="3">
    <location>
        <position position="189"/>
    </location>
</feature>
<evidence type="ECO:0000313" key="3">
    <source>
        <dbReference type="EMBL" id="KKN12069.1"/>
    </source>
</evidence>
<gene>
    <name evidence="3" type="ORF">LCGC14_1020250</name>
</gene>
<name>A0A0F9N273_9ZZZZ</name>
<feature type="compositionally biased region" description="Basic and acidic residues" evidence="1">
    <location>
        <begin position="65"/>
        <end position="86"/>
    </location>
</feature>
<reference evidence="3" key="1">
    <citation type="journal article" date="2015" name="Nature">
        <title>Complex archaea that bridge the gap between prokaryotes and eukaryotes.</title>
        <authorList>
            <person name="Spang A."/>
            <person name="Saw J.H."/>
            <person name="Jorgensen S.L."/>
            <person name="Zaremba-Niedzwiedzka K."/>
            <person name="Martijn J."/>
            <person name="Lind A.E."/>
            <person name="van Eijk R."/>
            <person name="Schleper C."/>
            <person name="Guy L."/>
            <person name="Ettema T.J."/>
        </authorList>
    </citation>
    <scope>NUCLEOTIDE SEQUENCE</scope>
</reference>
<dbReference type="GO" id="GO:0008757">
    <property type="term" value="F:S-adenosylmethionine-dependent methyltransferase activity"/>
    <property type="evidence" value="ECO:0007669"/>
    <property type="project" value="InterPro"/>
</dbReference>
<evidence type="ECO:0000256" key="1">
    <source>
        <dbReference type="SAM" id="MobiDB-lite"/>
    </source>
</evidence>
<dbReference type="PANTHER" id="PTHR43591">
    <property type="entry name" value="METHYLTRANSFERASE"/>
    <property type="match status" value="1"/>
</dbReference>
<proteinExistence type="predicted"/>
<dbReference type="Gene3D" id="3.40.50.150">
    <property type="entry name" value="Vaccinia Virus protein VP39"/>
    <property type="match status" value="2"/>
</dbReference>
<dbReference type="InterPro" id="IPR013216">
    <property type="entry name" value="Methyltransf_11"/>
</dbReference>
<dbReference type="InterPro" id="IPR029063">
    <property type="entry name" value="SAM-dependent_MTases_sf"/>
</dbReference>
<evidence type="ECO:0000259" key="2">
    <source>
        <dbReference type="Pfam" id="PF08241"/>
    </source>
</evidence>
<feature type="region of interest" description="Disordered" evidence="1">
    <location>
        <begin position="63"/>
        <end position="86"/>
    </location>
</feature>
<organism evidence="3">
    <name type="scientific">marine sediment metagenome</name>
    <dbReference type="NCBI Taxonomy" id="412755"/>
    <lineage>
        <taxon>unclassified sequences</taxon>
        <taxon>metagenomes</taxon>
        <taxon>ecological metagenomes</taxon>
    </lineage>
</organism>
<dbReference type="SUPFAM" id="SSF53335">
    <property type="entry name" value="S-adenosyl-L-methionine-dependent methyltransferases"/>
    <property type="match status" value="1"/>
</dbReference>